<evidence type="ECO:0000313" key="5">
    <source>
        <dbReference type="EMBL" id="CAA9248591.1"/>
    </source>
</evidence>
<dbReference type="SUPFAM" id="SSF53335">
    <property type="entry name" value="S-adenosyl-L-methionine-dependent methyltransferases"/>
    <property type="match status" value="1"/>
</dbReference>
<protein>
    <submittedName>
        <fullName evidence="5">Thiopurine S-methyltransferase</fullName>
        <ecNumber evidence="5">2.1.1.67</ecNumber>
    </submittedName>
</protein>
<dbReference type="EMBL" id="CADCTQ010000168">
    <property type="protein sequence ID" value="CAA9248591.1"/>
    <property type="molecule type" value="Genomic_DNA"/>
</dbReference>
<reference evidence="5" key="1">
    <citation type="submission" date="2020-02" db="EMBL/GenBank/DDBJ databases">
        <authorList>
            <person name="Meier V. D."/>
        </authorList>
    </citation>
    <scope>NUCLEOTIDE SEQUENCE</scope>
    <source>
        <strain evidence="5">AVDCRST_MAG56</strain>
    </source>
</reference>
<dbReference type="GO" id="GO:0008119">
    <property type="term" value="F:thiopurine S-methyltransferase activity"/>
    <property type="evidence" value="ECO:0007669"/>
    <property type="project" value="UniProtKB-EC"/>
</dbReference>
<evidence type="ECO:0000256" key="3">
    <source>
        <dbReference type="ARBA" id="ARBA00022679"/>
    </source>
</evidence>
<keyword evidence="1" id="KW-0597">Phosphoprotein</keyword>
<keyword evidence="3 5" id="KW-0808">Transferase</keyword>
<dbReference type="Pfam" id="PF05724">
    <property type="entry name" value="TPMT"/>
    <property type="match status" value="1"/>
</dbReference>
<keyword evidence="2 5" id="KW-0489">Methyltransferase</keyword>
<dbReference type="CDD" id="cd02440">
    <property type="entry name" value="AdoMet_MTases"/>
    <property type="match status" value="1"/>
</dbReference>
<dbReference type="PROSITE" id="PS51585">
    <property type="entry name" value="SAM_MT_TPMT"/>
    <property type="match status" value="1"/>
</dbReference>
<dbReference type="EC" id="2.1.1.67" evidence="5"/>
<dbReference type="PANTHER" id="PTHR32183:SF6">
    <property type="entry name" value="CYSTEINE SULFINATE DESULFINASE_CYSTEINE DESULFURASE AND RELATED ENZYMES"/>
    <property type="match status" value="1"/>
</dbReference>
<dbReference type="InterPro" id="IPR008854">
    <property type="entry name" value="TPMT"/>
</dbReference>
<dbReference type="GO" id="GO:0032259">
    <property type="term" value="P:methylation"/>
    <property type="evidence" value="ECO:0007669"/>
    <property type="project" value="UniProtKB-KW"/>
</dbReference>
<evidence type="ECO:0000256" key="4">
    <source>
        <dbReference type="ARBA" id="ARBA00022691"/>
    </source>
</evidence>
<keyword evidence="4" id="KW-0949">S-adenosyl-L-methionine</keyword>
<evidence type="ECO:0000256" key="2">
    <source>
        <dbReference type="ARBA" id="ARBA00022603"/>
    </source>
</evidence>
<dbReference type="InterPro" id="IPR029063">
    <property type="entry name" value="SAM-dependent_MTases_sf"/>
</dbReference>
<organism evidence="5">
    <name type="scientific">uncultured Cytophagales bacterium</name>
    <dbReference type="NCBI Taxonomy" id="158755"/>
    <lineage>
        <taxon>Bacteria</taxon>
        <taxon>Pseudomonadati</taxon>
        <taxon>Bacteroidota</taxon>
        <taxon>Sphingobacteriia</taxon>
        <taxon>Sphingobacteriales</taxon>
        <taxon>environmental samples</taxon>
    </lineage>
</organism>
<sequence>MDETYWESRWQQGQTGWDLGQASPPLKAYLEGVTDTSLAILIPGCGNAYEAAYLVERGFTDVTLLDIAPTAVARLREQFGDRVRVQEADFFAWEGAYDLILEQTFFCALPPDRRPAYVRHMHRLLKPGGRLVGVLFDREFGTTGPPFGGSRAEYEALFAPFFTPRVLAPCYNSAPPRRGTEVFISLEKPT</sequence>
<gene>
    <name evidence="5" type="ORF">AVDCRST_MAG56-2015</name>
</gene>
<accession>A0A6J4IF92</accession>
<dbReference type="Gene3D" id="3.40.50.150">
    <property type="entry name" value="Vaccinia Virus protein VP39"/>
    <property type="match status" value="1"/>
</dbReference>
<proteinExistence type="predicted"/>
<dbReference type="PANTHER" id="PTHR32183">
    <property type="match status" value="1"/>
</dbReference>
<evidence type="ECO:0000256" key="1">
    <source>
        <dbReference type="ARBA" id="ARBA00022553"/>
    </source>
</evidence>
<name>A0A6J4IF92_9SPHI</name>
<dbReference type="AlphaFoldDB" id="A0A6J4IF92"/>